<comment type="caution">
    <text evidence="5">The sequence shown here is derived from an EMBL/GenBank/DDBJ whole genome shotgun (WGS) entry which is preliminary data.</text>
</comment>
<dbReference type="InterPro" id="IPR051259">
    <property type="entry name" value="rRNA_Methyltransferase"/>
</dbReference>
<dbReference type="InterPro" id="IPR029026">
    <property type="entry name" value="tRNA_m1G_MTases_N"/>
</dbReference>
<dbReference type="Gene3D" id="3.30.1330.30">
    <property type="match status" value="1"/>
</dbReference>
<name>A0ABW2NL48_9BACL</name>
<evidence type="ECO:0000313" key="5">
    <source>
        <dbReference type="EMBL" id="MFC7371327.1"/>
    </source>
</evidence>
<accession>A0ABW2NL48</accession>
<dbReference type="Pfam" id="PF22435">
    <property type="entry name" value="MRM3-like_sub_bind"/>
    <property type="match status" value="1"/>
</dbReference>
<dbReference type="PANTHER" id="PTHR43191:SF2">
    <property type="entry name" value="RRNA METHYLTRANSFERASE 3, MITOCHONDRIAL"/>
    <property type="match status" value="1"/>
</dbReference>
<proteinExistence type="inferred from homology"/>
<dbReference type="Proteomes" id="UP001596549">
    <property type="component" value="Unassembled WGS sequence"/>
</dbReference>
<dbReference type="InterPro" id="IPR029028">
    <property type="entry name" value="Alpha/beta_knot_MTases"/>
</dbReference>
<dbReference type="GO" id="GO:0032259">
    <property type="term" value="P:methylation"/>
    <property type="evidence" value="ECO:0007669"/>
    <property type="project" value="UniProtKB-KW"/>
</dbReference>
<dbReference type="SUPFAM" id="SSF75217">
    <property type="entry name" value="alpha/beta knot"/>
    <property type="match status" value="1"/>
</dbReference>
<dbReference type="SMART" id="SM00967">
    <property type="entry name" value="SpoU_sub_bind"/>
    <property type="match status" value="1"/>
</dbReference>
<keyword evidence="3" id="KW-0808">Transferase</keyword>
<dbReference type="InterPro" id="IPR001537">
    <property type="entry name" value="SpoU_MeTrfase"/>
</dbReference>
<evidence type="ECO:0000313" key="6">
    <source>
        <dbReference type="Proteomes" id="UP001596549"/>
    </source>
</evidence>
<dbReference type="CDD" id="cd18095">
    <property type="entry name" value="SpoU-like_rRNA-MTase"/>
    <property type="match status" value="1"/>
</dbReference>
<sequence length="255" mass="27923">MKRIESDSNPSVKQWKKLLTRKEREKTGTFIIEGPHLVEEALSYNADIKHLIVEENFPLPESWDTGRIPVWQVTEKIIKTLSETEKPQGVVAVCGMTDSENLDLSSKSKLVLIDGVQDPGNLGTIIRTADSAGVDAVILGEGTVDVYNGKVMRSAQGSVFHIPVVKMNLKEAVESCKKSGITVYATSLKDSSDMRDIQPAEGFALLVGNEGSGVQEAWLKEADEKLIIPIFGKAESLNVAVATGILLYELQRTRK</sequence>
<reference evidence="6" key="1">
    <citation type="journal article" date="2019" name="Int. J. Syst. Evol. Microbiol.">
        <title>The Global Catalogue of Microorganisms (GCM) 10K type strain sequencing project: providing services to taxonomists for standard genome sequencing and annotation.</title>
        <authorList>
            <consortium name="The Broad Institute Genomics Platform"/>
            <consortium name="The Broad Institute Genome Sequencing Center for Infectious Disease"/>
            <person name="Wu L."/>
            <person name="Ma J."/>
        </authorList>
    </citation>
    <scope>NUCLEOTIDE SEQUENCE [LARGE SCALE GENOMIC DNA]</scope>
    <source>
        <strain evidence="6">NBRC 106396</strain>
    </source>
</reference>
<protein>
    <submittedName>
        <fullName evidence="5">TrmH family RNA methyltransferase</fullName>
    </submittedName>
</protein>
<dbReference type="Gene3D" id="3.40.1280.10">
    <property type="match status" value="1"/>
</dbReference>
<feature type="domain" description="RNA 2-O ribose methyltransferase substrate binding" evidence="4">
    <location>
        <begin position="31"/>
        <end position="100"/>
    </location>
</feature>
<dbReference type="PANTHER" id="PTHR43191">
    <property type="entry name" value="RRNA METHYLTRANSFERASE 3"/>
    <property type="match status" value="1"/>
</dbReference>
<keyword evidence="2 5" id="KW-0489">Methyltransferase</keyword>
<dbReference type="Pfam" id="PF00588">
    <property type="entry name" value="SpoU_methylase"/>
    <property type="match status" value="1"/>
</dbReference>
<evidence type="ECO:0000256" key="3">
    <source>
        <dbReference type="ARBA" id="ARBA00022679"/>
    </source>
</evidence>
<dbReference type="EMBL" id="JBHTCP010000012">
    <property type="protein sequence ID" value="MFC7371327.1"/>
    <property type="molecule type" value="Genomic_DNA"/>
</dbReference>
<gene>
    <name evidence="5" type="ORF">ACFQPF_06545</name>
</gene>
<evidence type="ECO:0000259" key="4">
    <source>
        <dbReference type="SMART" id="SM00967"/>
    </source>
</evidence>
<dbReference type="GO" id="GO:0008168">
    <property type="term" value="F:methyltransferase activity"/>
    <property type="evidence" value="ECO:0007669"/>
    <property type="project" value="UniProtKB-KW"/>
</dbReference>
<dbReference type="InterPro" id="IPR053888">
    <property type="entry name" value="MRM3-like_sub_bind"/>
</dbReference>
<dbReference type="InterPro" id="IPR013123">
    <property type="entry name" value="SpoU_subst-bd"/>
</dbReference>
<dbReference type="SUPFAM" id="SSF55315">
    <property type="entry name" value="L30e-like"/>
    <property type="match status" value="1"/>
</dbReference>
<dbReference type="InterPro" id="IPR029064">
    <property type="entry name" value="Ribosomal_eL30-like_sf"/>
</dbReference>
<dbReference type="RefSeq" id="WP_379747786.1">
    <property type="nucleotide sequence ID" value="NZ_JBHTCP010000012.1"/>
</dbReference>
<evidence type="ECO:0000256" key="1">
    <source>
        <dbReference type="ARBA" id="ARBA00007228"/>
    </source>
</evidence>
<keyword evidence="6" id="KW-1185">Reference proteome</keyword>
<evidence type="ECO:0000256" key="2">
    <source>
        <dbReference type="ARBA" id="ARBA00022603"/>
    </source>
</evidence>
<comment type="similarity">
    <text evidence="1">Belongs to the class IV-like SAM-binding methyltransferase superfamily. RNA methyltransferase TrmH family.</text>
</comment>
<organism evidence="5 6">
    <name type="scientific">Fictibacillus iocasae</name>
    <dbReference type="NCBI Taxonomy" id="2715437"/>
    <lineage>
        <taxon>Bacteria</taxon>
        <taxon>Bacillati</taxon>
        <taxon>Bacillota</taxon>
        <taxon>Bacilli</taxon>
        <taxon>Bacillales</taxon>
        <taxon>Fictibacillaceae</taxon>
        <taxon>Fictibacillus</taxon>
    </lineage>
</organism>